<evidence type="ECO:0000256" key="1">
    <source>
        <dbReference type="SAM" id="Phobius"/>
    </source>
</evidence>
<proteinExistence type="predicted"/>
<dbReference type="OrthoDB" id="2537759at2759"/>
<keyword evidence="3" id="KW-1185">Reference proteome</keyword>
<reference evidence="3" key="1">
    <citation type="submission" date="2016-09" db="EMBL/GenBank/DDBJ databases">
        <authorList>
            <person name="Jeantristanb JTB J.-T."/>
            <person name="Ricardo R."/>
        </authorList>
    </citation>
    <scope>NUCLEOTIDE SEQUENCE [LARGE SCALE GENOMIC DNA]</scope>
</reference>
<dbReference type="EMBL" id="FMSP01000024">
    <property type="protein sequence ID" value="SCV74856.1"/>
    <property type="molecule type" value="Genomic_DNA"/>
</dbReference>
<name>A0A238FUW9_9BASI</name>
<gene>
    <name evidence="2" type="ORF">BQ2448_7885</name>
</gene>
<keyword evidence="1" id="KW-0472">Membrane</keyword>
<sequence length="345" mass="36132">MLSSPSPRNTAWMAHTRSTSLDLSPSISTVLGSPLTTGFPFPRVGNGTVSGSDSVSGSSSAVVSNPAIGFGSPRWSTISVTPYTPPPMYAPPGVIFGLGVPGTPSLGFLSPAGGGAAPRVPSRHHKRAKFFERSYLQRVECLLLVEIIASVGLILLYFHLCSSSDPSSPSASVIGGPAAEPSPREPSTPFLAFIPTPTSKPSVLLATCAYLCLVAAFRTGTQRIALSLDPISGIDNLDGARGLAVQMATLGERPRHRPAVRLDSFADHGTIDPTLRPGAAVGIMHLPLLVMLRHSKIMFGIAAWGLTALLVGGILYDSLRRDSNLEQSCNGDVATWPRDKELGGS</sequence>
<evidence type="ECO:0000313" key="2">
    <source>
        <dbReference type="EMBL" id="SCV74856.1"/>
    </source>
</evidence>
<keyword evidence="1" id="KW-1133">Transmembrane helix</keyword>
<keyword evidence="1" id="KW-0812">Transmembrane</keyword>
<evidence type="ECO:0000313" key="3">
    <source>
        <dbReference type="Proteomes" id="UP000198372"/>
    </source>
</evidence>
<feature type="transmembrane region" description="Helical" evidence="1">
    <location>
        <begin position="297"/>
        <end position="316"/>
    </location>
</feature>
<dbReference type="Proteomes" id="UP000198372">
    <property type="component" value="Unassembled WGS sequence"/>
</dbReference>
<accession>A0A238FUW9</accession>
<dbReference type="AlphaFoldDB" id="A0A238FUW9"/>
<protein>
    <submittedName>
        <fullName evidence="2">BQ2448_7885 protein</fullName>
    </submittedName>
</protein>
<organism evidence="2 3">
    <name type="scientific">Microbotryum intermedium</name>
    <dbReference type="NCBI Taxonomy" id="269621"/>
    <lineage>
        <taxon>Eukaryota</taxon>
        <taxon>Fungi</taxon>
        <taxon>Dikarya</taxon>
        <taxon>Basidiomycota</taxon>
        <taxon>Pucciniomycotina</taxon>
        <taxon>Microbotryomycetes</taxon>
        <taxon>Microbotryales</taxon>
        <taxon>Microbotryaceae</taxon>
        <taxon>Microbotryum</taxon>
    </lineage>
</organism>